<evidence type="ECO:0000313" key="2">
    <source>
        <dbReference type="EMBL" id="ENV32682.1"/>
    </source>
</evidence>
<sequence>MIRYIAIFCLFLSAIFCFAMDFDKICTYGLFEKNELTIIYQMDGTINEDVFVFTVISVISIIFSLVIAFISNKVLYGIIVGLFLMLELFLLNTMLTIFNFQEVITSSITMCNNYMMLFWLILQMFFLILSSIYIFRKQI</sequence>
<keyword evidence="1" id="KW-0472">Membrane</keyword>
<keyword evidence="3" id="KW-1185">Reference proteome</keyword>
<keyword evidence="1" id="KW-0812">Transmembrane</keyword>
<gene>
    <name evidence="2" type="ORF">F960_03189</name>
</gene>
<name>N8Y7E4_9GAMM</name>
<dbReference type="STRING" id="202952.GCA_000747725_01020"/>
<dbReference type="Proteomes" id="UP000013117">
    <property type="component" value="Unassembled WGS sequence"/>
</dbReference>
<evidence type="ECO:0000256" key="1">
    <source>
        <dbReference type="SAM" id="Phobius"/>
    </source>
</evidence>
<proteinExistence type="predicted"/>
<comment type="caution">
    <text evidence="2">The sequence shown here is derived from an EMBL/GenBank/DDBJ whole genome shotgun (WGS) entry which is preliminary data.</text>
</comment>
<organism evidence="2 3">
    <name type="scientific">Acinetobacter gerneri DSM 14967 = CIP 107464 = MTCC 9824</name>
    <dbReference type="NCBI Taxonomy" id="1120926"/>
    <lineage>
        <taxon>Bacteria</taxon>
        <taxon>Pseudomonadati</taxon>
        <taxon>Pseudomonadota</taxon>
        <taxon>Gammaproteobacteria</taxon>
        <taxon>Moraxellales</taxon>
        <taxon>Moraxellaceae</taxon>
        <taxon>Acinetobacter</taxon>
    </lineage>
</organism>
<accession>N8Y7E4</accession>
<dbReference type="AlphaFoldDB" id="N8Y7E4"/>
<dbReference type="HOGENOM" id="CLU_1840790_0_0_6"/>
<reference evidence="2 3" key="1">
    <citation type="submission" date="2013-02" db="EMBL/GenBank/DDBJ databases">
        <title>The Genome Sequence of Acinetobacter gerneri CIP 107464.</title>
        <authorList>
            <consortium name="The Broad Institute Genome Sequencing Platform"/>
            <consortium name="The Broad Institute Genome Sequencing Center for Infectious Disease"/>
            <person name="Cerqueira G."/>
            <person name="Feldgarden M."/>
            <person name="Courvalin P."/>
            <person name="Perichon B."/>
            <person name="Grillot-Courvalin C."/>
            <person name="Clermont D."/>
            <person name="Rocha E."/>
            <person name="Yoon E.-J."/>
            <person name="Nemec A."/>
            <person name="Walker B."/>
            <person name="Young S.K."/>
            <person name="Zeng Q."/>
            <person name="Gargeya S."/>
            <person name="Fitzgerald M."/>
            <person name="Haas B."/>
            <person name="Abouelleil A."/>
            <person name="Alvarado L."/>
            <person name="Arachchi H.M."/>
            <person name="Berlin A.M."/>
            <person name="Chapman S.B."/>
            <person name="Dewar J."/>
            <person name="Goldberg J."/>
            <person name="Griggs A."/>
            <person name="Gujja S."/>
            <person name="Hansen M."/>
            <person name="Howarth C."/>
            <person name="Imamovic A."/>
            <person name="Larimer J."/>
            <person name="McCowan C."/>
            <person name="Murphy C."/>
            <person name="Neiman D."/>
            <person name="Pearson M."/>
            <person name="Priest M."/>
            <person name="Roberts A."/>
            <person name="Saif S."/>
            <person name="Shea T."/>
            <person name="Sisk P."/>
            <person name="Sykes S."/>
            <person name="Wortman J."/>
            <person name="Nusbaum C."/>
            <person name="Birren B."/>
        </authorList>
    </citation>
    <scope>NUCLEOTIDE SEQUENCE [LARGE SCALE GENOMIC DNA]</scope>
    <source>
        <strain evidence="2 3">CIP 107464</strain>
    </source>
</reference>
<feature type="transmembrane region" description="Helical" evidence="1">
    <location>
        <begin position="50"/>
        <end position="70"/>
    </location>
</feature>
<dbReference type="EMBL" id="APPN01000073">
    <property type="protein sequence ID" value="ENV32682.1"/>
    <property type="molecule type" value="Genomic_DNA"/>
</dbReference>
<feature type="transmembrane region" description="Helical" evidence="1">
    <location>
        <begin position="117"/>
        <end position="135"/>
    </location>
</feature>
<evidence type="ECO:0000313" key="3">
    <source>
        <dbReference type="Proteomes" id="UP000013117"/>
    </source>
</evidence>
<keyword evidence="1" id="KW-1133">Transmembrane helix</keyword>
<feature type="transmembrane region" description="Helical" evidence="1">
    <location>
        <begin position="75"/>
        <end position="97"/>
    </location>
</feature>
<protein>
    <submittedName>
        <fullName evidence="2">Uncharacterized protein</fullName>
    </submittedName>
</protein>